<evidence type="ECO:0000313" key="3">
    <source>
        <dbReference type="Proteomes" id="UP000772434"/>
    </source>
</evidence>
<keyword evidence="3" id="KW-1185">Reference proteome</keyword>
<organism evidence="2 3">
    <name type="scientific">Rhodocollybia butyracea</name>
    <dbReference type="NCBI Taxonomy" id="206335"/>
    <lineage>
        <taxon>Eukaryota</taxon>
        <taxon>Fungi</taxon>
        <taxon>Dikarya</taxon>
        <taxon>Basidiomycota</taxon>
        <taxon>Agaricomycotina</taxon>
        <taxon>Agaricomycetes</taxon>
        <taxon>Agaricomycetidae</taxon>
        <taxon>Agaricales</taxon>
        <taxon>Marasmiineae</taxon>
        <taxon>Omphalotaceae</taxon>
        <taxon>Rhodocollybia</taxon>
    </lineage>
</organism>
<evidence type="ECO:0000259" key="1">
    <source>
        <dbReference type="Pfam" id="PF12770"/>
    </source>
</evidence>
<evidence type="ECO:0000313" key="2">
    <source>
        <dbReference type="EMBL" id="KAF9073527.1"/>
    </source>
</evidence>
<reference evidence="2" key="1">
    <citation type="submission" date="2020-11" db="EMBL/GenBank/DDBJ databases">
        <authorList>
            <consortium name="DOE Joint Genome Institute"/>
            <person name="Ahrendt S."/>
            <person name="Riley R."/>
            <person name="Andreopoulos W."/>
            <person name="Labutti K."/>
            <person name="Pangilinan J."/>
            <person name="Ruiz-Duenas F.J."/>
            <person name="Barrasa J.M."/>
            <person name="Sanchez-Garcia M."/>
            <person name="Camarero S."/>
            <person name="Miyauchi S."/>
            <person name="Serrano A."/>
            <person name="Linde D."/>
            <person name="Babiker R."/>
            <person name="Drula E."/>
            <person name="Ayuso-Fernandez I."/>
            <person name="Pacheco R."/>
            <person name="Padilla G."/>
            <person name="Ferreira P."/>
            <person name="Barriuso J."/>
            <person name="Kellner H."/>
            <person name="Castanera R."/>
            <person name="Alfaro M."/>
            <person name="Ramirez L."/>
            <person name="Pisabarro A.G."/>
            <person name="Kuo A."/>
            <person name="Tritt A."/>
            <person name="Lipzen A."/>
            <person name="He G."/>
            <person name="Yan M."/>
            <person name="Ng V."/>
            <person name="Cullen D."/>
            <person name="Martin F."/>
            <person name="Rosso M.-N."/>
            <person name="Henrissat B."/>
            <person name="Hibbett D."/>
            <person name="Martinez A.T."/>
            <person name="Grigoriev I.V."/>
        </authorList>
    </citation>
    <scope>NUCLEOTIDE SEQUENCE</scope>
    <source>
        <strain evidence="2">AH 40177</strain>
    </source>
</reference>
<dbReference type="OrthoDB" id="9991317at2759"/>
<dbReference type="Proteomes" id="UP000772434">
    <property type="component" value="Unassembled WGS sequence"/>
</dbReference>
<dbReference type="InterPro" id="IPR011990">
    <property type="entry name" value="TPR-like_helical_dom_sf"/>
</dbReference>
<dbReference type="AlphaFoldDB" id="A0A9P5Q3R9"/>
<name>A0A9P5Q3R9_9AGAR</name>
<dbReference type="Gene3D" id="1.25.40.10">
    <property type="entry name" value="Tetratricopeptide repeat domain"/>
    <property type="match status" value="2"/>
</dbReference>
<dbReference type="SUPFAM" id="SSF48452">
    <property type="entry name" value="TPR-like"/>
    <property type="match status" value="1"/>
</dbReference>
<protein>
    <submittedName>
        <fullName evidence="2">CHAT domain-containing protein</fullName>
    </submittedName>
</protein>
<dbReference type="InterPro" id="IPR024983">
    <property type="entry name" value="CHAT_dom"/>
</dbReference>
<comment type="caution">
    <text evidence="2">The sequence shown here is derived from an EMBL/GenBank/DDBJ whole genome shotgun (WGS) entry which is preliminary data.</text>
</comment>
<accession>A0A9P5Q3R9</accession>
<sequence>MQEVKICDQNGALPGERDGLETSLLNGRVDTTRSTVAELSQDHPEFASACAELSEALYDRFTDQSFSRDLYESLDWARKALEATPPDDPLLPNRKSDIATTLESIGRLDSDPLILKESITLNEEAVAALRALNDPTRRADYRVFCYNLAVALSGRFQSEGQEADLRRSLDLIQQVIDDYASSHDEADPDTLHQQGTNYYMLFDLTGNTNDLEKSLELLELALSVAPFEEYRRRRIQAAIARSLHQLYVATGDSAHLTLCIDRMRIALSMTIPDSTLFGDYQSWLGAFLFERYRHTQEMTVLQEAILLERACLSSTPQNHPLMAFRLANLGRSLYLQYKAGEDYVIASESIDLQKQAIGLAASNENMLSWWKHRLSETYLLRFRRVQDDGDLQEALRYSSEASESISSENPVYTSIQLERAQVLEQTCKDDETVELVLERFRLGLQCSSSLPEIRMECALDLAKFAVKKQRFLDALDGYRTALALMPEVLWFGLNMSDPSIAANAAACSLFIGNAELAIELLEQGRSHLWSQAVYLTTDVSDLDKEHPGIATDFRLVSSRLRATWASSSDVSQHRGSVANTESSQNPGHHLYAEWRSIVDKIRTLPGFNRFLRPTLFSRLQEAAREGAIVILNGSPLRADALILTANQPVCVVPLERVEFPHLECIAQEANRGLMRGRPPLRGVNPEGEQGSSDAVETTHWIWDHIVACIIEPPRFSDLFFISYTPTIMSLLRARESATKNHGPTRVLAIGQTTSTFQGFSVLKETSTELKVIARHIPSQSLRTLEEDQATVEQVTKEMPSYHFVHFACHAHQDEEPLESCLHMRDGPLKIGDLIRMQLHQAEFAFLSCCETATGTREMPDEALHLAAALQFAGFQSVISTLWSIDDWMAPRVANAVYRGLFSGVEGPDASRGGIALGMAIRQLKNKFEGISNRLIPYVHIGV</sequence>
<gene>
    <name evidence="2" type="ORF">BDP27DRAFT_1390920</name>
</gene>
<dbReference type="Pfam" id="PF12770">
    <property type="entry name" value="CHAT"/>
    <property type="match status" value="1"/>
</dbReference>
<proteinExistence type="predicted"/>
<feature type="domain" description="CHAT" evidence="1">
    <location>
        <begin position="721"/>
        <end position="902"/>
    </location>
</feature>
<dbReference type="EMBL" id="JADNRY010000017">
    <property type="protein sequence ID" value="KAF9073527.1"/>
    <property type="molecule type" value="Genomic_DNA"/>
</dbReference>